<sequence>MNDKATITGNLRALGVQSGDLLMVHASLKAIGAVEGGPRAIVASILEAVGPNGTLMGYASWDRSPYDETLNGAQLSEERRRNWPPFHPETAGTYRGFGVLNQYLVDTPDALRSAHPDSSMVAVGSLAREMIEPHVLGRAFGQGSPLERFVKRGGKVLLLGAPLDAVTVLHYAEAIAEIPGKRRVTYEMPLLDPQGQTIWAHTEDFDSNGILSCFAIDGEPDAVETIANAYVLLGRHREGPVARAHSYLFDAKDIVEFGVEYLERNFGAAGLT</sequence>
<evidence type="ECO:0000313" key="6">
    <source>
        <dbReference type="EMBL" id="MBM3092848.1"/>
    </source>
</evidence>
<dbReference type="RefSeq" id="WP_203528461.1">
    <property type="nucleotide sequence ID" value="NZ_CP083373.1"/>
</dbReference>
<dbReference type="Proteomes" id="UP000744980">
    <property type="component" value="Unassembled WGS sequence"/>
</dbReference>
<name>A0AAW4FNB2_9HYPH</name>
<accession>A0AAW4FNB2</accession>
<dbReference type="SUPFAM" id="SSF110710">
    <property type="entry name" value="TTHA0583/YokD-like"/>
    <property type="match status" value="1"/>
</dbReference>
<reference evidence="6 7" key="1">
    <citation type="submission" date="2020-01" db="EMBL/GenBank/DDBJ databases">
        <title>Draft genome assembly of Ensifer adhaerens T173.</title>
        <authorList>
            <person name="Craig J.E."/>
            <person name="Stinchcombe J.R."/>
        </authorList>
    </citation>
    <scope>NUCLEOTIDE SEQUENCE [LARGE SCALE GENOMIC DNA]</scope>
    <source>
        <strain evidence="6 7">T173</strain>
    </source>
</reference>
<dbReference type="InterPro" id="IPR003679">
    <property type="entry name" value="Amioglycoside_AcTrfase"/>
</dbReference>
<keyword evidence="3 5" id="KW-0808">Transferase</keyword>
<evidence type="ECO:0000256" key="2">
    <source>
        <dbReference type="ARBA" id="ARBA00012882"/>
    </source>
</evidence>
<comment type="caution">
    <text evidence="6">The sequence shown here is derived from an EMBL/GenBank/DDBJ whole genome shotgun (WGS) entry which is preliminary data.</text>
</comment>
<dbReference type="EMBL" id="WXFA01000011">
    <property type="protein sequence ID" value="MBM3092848.1"/>
    <property type="molecule type" value="Genomic_DNA"/>
</dbReference>
<dbReference type="EC" id="2.3.1.-" evidence="5"/>
<keyword evidence="4 5" id="KW-0012">Acyltransferase</keyword>
<comment type="similarity">
    <text evidence="1 5">Belongs to the antibiotic N-acetyltransferase family.</text>
</comment>
<dbReference type="PANTHER" id="PTHR11104">
    <property type="entry name" value="AMINOGLYCOSIDE N3-ACETYLTRANSFERASE"/>
    <property type="match status" value="1"/>
</dbReference>
<dbReference type="InterPro" id="IPR028345">
    <property type="entry name" value="Antibiotic_NAT-like"/>
</dbReference>
<evidence type="ECO:0000313" key="7">
    <source>
        <dbReference type="Proteomes" id="UP000744980"/>
    </source>
</evidence>
<evidence type="ECO:0000256" key="1">
    <source>
        <dbReference type="ARBA" id="ARBA00006383"/>
    </source>
</evidence>
<dbReference type="NCBIfam" id="NF033082">
    <property type="entry name" value="AAC_3"/>
    <property type="match status" value="1"/>
</dbReference>
<evidence type="ECO:0000256" key="4">
    <source>
        <dbReference type="ARBA" id="ARBA00023315"/>
    </source>
</evidence>
<evidence type="ECO:0000256" key="5">
    <source>
        <dbReference type="RuleBase" id="RU365031"/>
    </source>
</evidence>
<dbReference type="AlphaFoldDB" id="A0AAW4FNB2"/>
<protein>
    <recommendedName>
        <fullName evidence="2 5">Aminoglycoside N(3)-acetyltransferase</fullName>
        <ecNumber evidence="5">2.3.1.-</ecNumber>
    </recommendedName>
</protein>
<gene>
    <name evidence="6" type="primary">aac(3)</name>
    <name evidence="6" type="ORF">GFB56_18860</name>
</gene>
<comment type="catalytic activity">
    <reaction evidence="5">
        <text>a 2-deoxystreptamine antibiotic + acetyl-CoA = an N(3)-acetyl-2-deoxystreptamine antibiotic + CoA + H(+)</text>
        <dbReference type="Rhea" id="RHEA:12665"/>
        <dbReference type="ChEBI" id="CHEBI:15378"/>
        <dbReference type="ChEBI" id="CHEBI:57287"/>
        <dbReference type="ChEBI" id="CHEBI:57288"/>
        <dbReference type="ChEBI" id="CHEBI:57921"/>
        <dbReference type="ChEBI" id="CHEBI:77452"/>
        <dbReference type="EC" id="2.3.1.81"/>
    </reaction>
</comment>
<keyword evidence="7" id="KW-1185">Reference proteome</keyword>
<proteinExistence type="inferred from homology"/>
<keyword evidence="5" id="KW-0046">Antibiotic resistance</keyword>
<dbReference type="Pfam" id="PF02522">
    <property type="entry name" value="Antibiotic_NAT"/>
    <property type="match status" value="1"/>
</dbReference>
<evidence type="ECO:0000256" key="3">
    <source>
        <dbReference type="ARBA" id="ARBA00022679"/>
    </source>
</evidence>
<dbReference type="GO" id="GO:0046353">
    <property type="term" value="F:aminoglycoside 3-N-acetyltransferase activity"/>
    <property type="evidence" value="ECO:0007669"/>
    <property type="project" value="UniProtKB-EC"/>
</dbReference>
<organism evidence="6 7">
    <name type="scientific">Ensifer canadensis</name>
    <dbReference type="NCBI Taxonomy" id="555315"/>
    <lineage>
        <taxon>Bacteria</taxon>
        <taxon>Pseudomonadati</taxon>
        <taxon>Pseudomonadota</taxon>
        <taxon>Alphaproteobacteria</taxon>
        <taxon>Hyphomicrobiales</taxon>
        <taxon>Rhizobiaceae</taxon>
        <taxon>Sinorhizobium/Ensifer group</taxon>
        <taxon>Ensifer</taxon>
    </lineage>
</organism>
<dbReference type="NCBIfam" id="NF033080">
    <property type="entry name" value="AAC_3_II"/>
    <property type="match status" value="1"/>
</dbReference>
<dbReference type="PANTHER" id="PTHR11104:SF0">
    <property type="entry name" value="SPBETA PROPHAGE-DERIVED AMINOGLYCOSIDE N(3')-ACETYLTRANSFERASE-LIKE PROTEIN YOKD"/>
    <property type="match status" value="1"/>
</dbReference>
<dbReference type="GO" id="GO:0046677">
    <property type="term" value="P:response to antibiotic"/>
    <property type="evidence" value="ECO:0007669"/>
    <property type="project" value="UniProtKB-KW"/>
</dbReference>